<name>A0A2P2BQM1_9FIRM</name>
<dbReference type="GO" id="GO:0005737">
    <property type="term" value="C:cytoplasm"/>
    <property type="evidence" value="ECO:0007669"/>
    <property type="project" value="UniProtKB-SubCell"/>
</dbReference>
<evidence type="ECO:0000256" key="8">
    <source>
        <dbReference type="ARBA" id="ARBA00050251"/>
    </source>
</evidence>
<dbReference type="GO" id="GO:0008765">
    <property type="term" value="F:UDP-N-acetylmuramoylalanyl-D-glutamate-2,6-diaminopimelate ligase activity"/>
    <property type="evidence" value="ECO:0007669"/>
    <property type="project" value="UniProtKB-UniRule"/>
</dbReference>
<dbReference type="Proteomes" id="UP000245695">
    <property type="component" value="Chromosome 1"/>
</dbReference>
<evidence type="ECO:0000256" key="6">
    <source>
        <dbReference type="ARBA" id="ARBA00023306"/>
    </source>
</evidence>
<keyword evidence="4 15" id="KW-0133">Cell shape</keyword>
<keyword evidence="5 15" id="KW-0573">Peptidoglycan synthesis</keyword>
<comment type="subcellular location">
    <subcellularLocation>
        <location evidence="15 16">Cytoplasm</location>
    </subcellularLocation>
</comment>
<dbReference type="InterPro" id="IPR013221">
    <property type="entry name" value="Mur_ligase_cen"/>
</dbReference>
<evidence type="ECO:0000256" key="10">
    <source>
        <dbReference type="ARBA" id="ARBA00066633"/>
    </source>
</evidence>
<dbReference type="NCBIfam" id="NF001124">
    <property type="entry name" value="PRK00139.1-2"/>
    <property type="match status" value="1"/>
</dbReference>
<comment type="pathway">
    <text evidence="1 15 16">Cell wall biogenesis; peptidoglycan biosynthesis.</text>
</comment>
<dbReference type="GO" id="GO:0008360">
    <property type="term" value="P:regulation of cell shape"/>
    <property type="evidence" value="ECO:0007669"/>
    <property type="project" value="UniProtKB-KW"/>
</dbReference>
<comment type="caution">
    <text evidence="15">Lacks conserved residue(s) required for the propagation of feature annotation.</text>
</comment>
<comment type="cofactor">
    <cofactor evidence="15">
        <name>Mg(2+)</name>
        <dbReference type="ChEBI" id="CHEBI:18420"/>
    </cofactor>
</comment>
<dbReference type="GO" id="GO:0005524">
    <property type="term" value="F:ATP binding"/>
    <property type="evidence" value="ECO:0007669"/>
    <property type="project" value="UniProtKB-UniRule"/>
</dbReference>
<dbReference type="SUPFAM" id="SSF63418">
    <property type="entry name" value="MurE/MurF N-terminal domain"/>
    <property type="match status" value="1"/>
</dbReference>
<evidence type="ECO:0000256" key="16">
    <source>
        <dbReference type="RuleBase" id="RU004135"/>
    </source>
</evidence>
<evidence type="ECO:0000256" key="5">
    <source>
        <dbReference type="ARBA" id="ARBA00022984"/>
    </source>
</evidence>
<dbReference type="EMBL" id="LN650648">
    <property type="protein sequence ID" value="CEI72635.1"/>
    <property type="molecule type" value="Genomic_DNA"/>
</dbReference>
<dbReference type="NCBIfam" id="TIGR01085">
    <property type="entry name" value="murE"/>
    <property type="match status" value="1"/>
</dbReference>
<comment type="PTM">
    <text evidence="15">Carboxylation is probably crucial for Mg(2+) binding and, consequently, for the gamma-phosphate positioning of ATP.</text>
</comment>
<evidence type="ECO:0000256" key="15">
    <source>
        <dbReference type="HAMAP-Rule" id="MF_00208"/>
    </source>
</evidence>
<feature type="binding site" evidence="15">
    <location>
        <position position="188"/>
    </location>
    <ligand>
        <name>UDP-N-acetyl-alpha-D-muramoyl-L-alanyl-D-glutamate</name>
        <dbReference type="ChEBI" id="CHEBI:83900"/>
    </ligand>
</feature>
<dbReference type="InterPro" id="IPR000713">
    <property type="entry name" value="Mur_ligase_N"/>
</dbReference>
<comment type="function">
    <text evidence="9 15">Catalyzes the addition of meso-diaminopimelic acid to the nucleotide precursor UDP-N-acetylmuramoyl-L-alanyl-D-glutamate (UMAG) in the biosynthesis of bacterial cell-wall peptidoglycan.</text>
</comment>
<dbReference type="PANTHER" id="PTHR23135">
    <property type="entry name" value="MUR LIGASE FAMILY MEMBER"/>
    <property type="match status" value="1"/>
</dbReference>
<dbReference type="Pfam" id="PF08245">
    <property type="entry name" value="Mur_ligase_M"/>
    <property type="match status" value="1"/>
</dbReference>
<dbReference type="PANTHER" id="PTHR23135:SF4">
    <property type="entry name" value="UDP-N-ACETYLMURAMOYL-L-ALANYL-D-GLUTAMATE--2,6-DIAMINOPIMELATE LIGASE MURE HOMOLOG, CHLOROPLASTIC"/>
    <property type="match status" value="1"/>
</dbReference>
<dbReference type="GO" id="GO:0051301">
    <property type="term" value="P:cell division"/>
    <property type="evidence" value="ECO:0007669"/>
    <property type="project" value="UniProtKB-KW"/>
</dbReference>
<keyword evidence="3 15" id="KW-0132">Cell division</keyword>
<dbReference type="NCBIfam" id="NF001126">
    <property type="entry name" value="PRK00139.1-4"/>
    <property type="match status" value="1"/>
</dbReference>
<evidence type="ECO:0000256" key="7">
    <source>
        <dbReference type="ARBA" id="ARBA00023316"/>
    </source>
</evidence>
<dbReference type="Gene3D" id="3.90.190.20">
    <property type="entry name" value="Mur ligase, C-terminal domain"/>
    <property type="match status" value="1"/>
</dbReference>
<dbReference type="Gene3D" id="3.40.1390.10">
    <property type="entry name" value="MurE/MurF, N-terminal domain"/>
    <property type="match status" value="1"/>
</dbReference>
<dbReference type="Pfam" id="PF01225">
    <property type="entry name" value="Mur_ligase"/>
    <property type="match status" value="1"/>
</dbReference>
<evidence type="ECO:0000259" key="17">
    <source>
        <dbReference type="Pfam" id="PF01225"/>
    </source>
</evidence>
<evidence type="ECO:0000313" key="20">
    <source>
        <dbReference type="EMBL" id="CEI72635.1"/>
    </source>
</evidence>
<keyword evidence="15" id="KW-0963">Cytoplasm</keyword>
<feature type="binding site" evidence="15">
    <location>
        <position position="152"/>
    </location>
    <ligand>
        <name>UDP-N-acetyl-alpha-D-muramoyl-L-alanyl-D-glutamate</name>
        <dbReference type="ChEBI" id="CHEBI:83900"/>
    </ligand>
</feature>
<dbReference type="SUPFAM" id="SSF53244">
    <property type="entry name" value="MurD-like peptide ligases, peptide-binding domain"/>
    <property type="match status" value="1"/>
</dbReference>
<evidence type="ECO:0000256" key="14">
    <source>
        <dbReference type="ARBA" id="ARBA00081560"/>
    </source>
</evidence>
<feature type="binding site" evidence="15">
    <location>
        <begin position="153"/>
        <end position="154"/>
    </location>
    <ligand>
        <name>UDP-N-acetyl-alpha-D-muramoyl-L-alanyl-D-glutamate</name>
        <dbReference type="ChEBI" id="CHEBI:83900"/>
    </ligand>
</feature>
<evidence type="ECO:0000256" key="13">
    <source>
        <dbReference type="ARBA" id="ARBA00076158"/>
    </source>
</evidence>
<proteinExistence type="inferred from homology"/>
<keyword evidence="7 15" id="KW-0961">Cell wall biogenesis/degradation</keyword>
<evidence type="ECO:0000256" key="12">
    <source>
        <dbReference type="ARBA" id="ARBA00075482"/>
    </source>
</evidence>
<feature type="binding site" evidence="15">
    <location>
        <position position="461"/>
    </location>
    <ligand>
        <name>meso-2,6-diaminopimelate</name>
        <dbReference type="ChEBI" id="CHEBI:57791"/>
    </ligand>
</feature>
<feature type="binding site" evidence="15">
    <location>
        <position position="457"/>
    </location>
    <ligand>
        <name>meso-2,6-diaminopimelate</name>
        <dbReference type="ChEBI" id="CHEBI:57791"/>
    </ligand>
</feature>
<evidence type="ECO:0000259" key="18">
    <source>
        <dbReference type="Pfam" id="PF02875"/>
    </source>
</evidence>
<evidence type="ECO:0000256" key="1">
    <source>
        <dbReference type="ARBA" id="ARBA00004752"/>
    </source>
</evidence>
<evidence type="ECO:0000256" key="9">
    <source>
        <dbReference type="ARBA" id="ARBA00056782"/>
    </source>
</evidence>
<feature type="binding site" evidence="15">
    <location>
        <begin position="112"/>
        <end position="118"/>
    </location>
    <ligand>
        <name>ATP</name>
        <dbReference type="ChEBI" id="CHEBI:30616"/>
    </ligand>
</feature>
<evidence type="ECO:0000259" key="19">
    <source>
        <dbReference type="Pfam" id="PF08245"/>
    </source>
</evidence>
<feature type="domain" description="Mur ligase C-terminal" evidence="18">
    <location>
        <begin position="332"/>
        <end position="459"/>
    </location>
</feature>
<feature type="modified residue" description="N6-carboxylysine" evidence="15">
    <location>
        <position position="220"/>
    </location>
</feature>
<evidence type="ECO:0000256" key="3">
    <source>
        <dbReference type="ARBA" id="ARBA00022618"/>
    </source>
</evidence>
<dbReference type="AlphaFoldDB" id="A0A2P2BQM1"/>
<keyword evidence="15" id="KW-0067">ATP-binding</keyword>
<evidence type="ECO:0000256" key="11">
    <source>
        <dbReference type="ARBA" id="ARBA00072883"/>
    </source>
</evidence>
<accession>A0A2P2BQM1</accession>
<dbReference type="KEGG" id="rhom:FRIFI_1095"/>
<dbReference type="GO" id="GO:0000287">
    <property type="term" value="F:magnesium ion binding"/>
    <property type="evidence" value="ECO:0007669"/>
    <property type="project" value="UniProtKB-UniRule"/>
</dbReference>
<keyword evidence="15 20" id="KW-0436">Ligase</keyword>
<comment type="catalytic activity">
    <reaction evidence="8 15">
        <text>UDP-N-acetyl-alpha-D-muramoyl-L-alanyl-D-glutamate + meso-2,6-diaminopimelate + ATP = UDP-N-acetyl-alpha-D-muramoyl-L-alanyl-gamma-D-glutamyl-meso-2,6-diaminopimelate + ADP + phosphate + H(+)</text>
        <dbReference type="Rhea" id="RHEA:23676"/>
        <dbReference type="ChEBI" id="CHEBI:15378"/>
        <dbReference type="ChEBI" id="CHEBI:30616"/>
        <dbReference type="ChEBI" id="CHEBI:43474"/>
        <dbReference type="ChEBI" id="CHEBI:57791"/>
        <dbReference type="ChEBI" id="CHEBI:83900"/>
        <dbReference type="ChEBI" id="CHEBI:83905"/>
        <dbReference type="ChEBI" id="CHEBI:456216"/>
        <dbReference type="EC" id="6.3.2.13"/>
    </reaction>
</comment>
<gene>
    <name evidence="15" type="primary">murE</name>
    <name evidence="20" type="ORF">FRIFI_1095</name>
</gene>
<keyword evidence="21" id="KW-1185">Reference proteome</keyword>
<feature type="binding site" evidence="15">
    <location>
        <position position="180"/>
    </location>
    <ligand>
        <name>UDP-N-acetyl-alpha-D-muramoyl-L-alanyl-D-glutamate</name>
        <dbReference type="ChEBI" id="CHEBI:83900"/>
    </ligand>
</feature>
<feature type="binding site" evidence="15">
    <location>
        <begin position="405"/>
        <end position="408"/>
    </location>
    <ligand>
        <name>meso-2,6-diaminopimelate</name>
        <dbReference type="ChEBI" id="CHEBI:57791"/>
    </ligand>
</feature>
<feature type="domain" description="Mur ligase central" evidence="19">
    <location>
        <begin position="110"/>
        <end position="307"/>
    </location>
</feature>
<dbReference type="Pfam" id="PF02875">
    <property type="entry name" value="Mur_ligase_C"/>
    <property type="match status" value="1"/>
</dbReference>
<protein>
    <recommendedName>
        <fullName evidence="11 15">UDP-N-acetylmuramoyl-L-alanyl-D-glutamate--2,6-diaminopimelate ligase</fullName>
        <ecNumber evidence="10 15">6.3.2.13</ecNumber>
    </recommendedName>
    <alternativeName>
        <fullName evidence="12 15">Meso-A2pm-adding enzyme</fullName>
    </alternativeName>
    <alternativeName>
        <fullName evidence="13 15">Meso-diaminopimelate-adding enzyme</fullName>
    </alternativeName>
    <alternativeName>
        <fullName evidence="14 15">UDP-MurNAc-L-Ala-D-Glu:meso-diaminopimelate ligase</fullName>
    </alternativeName>
    <alternativeName>
        <fullName evidence="15">UDP-MurNAc-tripeptide synthetase</fullName>
    </alternativeName>
    <alternativeName>
        <fullName evidence="15">UDP-N-acetylmuramyl-tripeptide synthetase</fullName>
    </alternativeName>
</protein>
<keyword evidence="15" id="KW-0547">Nucleotide-binding</keyword>
<feature type="short sequence motif" description="Meso-diaminopimelate recognition motif" evidence="15">
    <location>
        <begin position="405"/>
        <end position="408"/>
    </location>
</feature>
<dbReference type="GO" id="GO:0071555">
    <property type="term" value="P:cell wall organization"/>
    <property type="evidence" value="ECO:0007669"/>
    <property type="project" value="UniProtKB-KW"/>
</dbReference>
<dbReference type="FunFam" id="3.90.190.20:FF:000006">
    <property type="entry name" value="UDP-N-acetylmuramoyl-L-alanyl-D-glutamate--2,6-diaminopimelate ligase"/>
    <property type="match status" value="1"/>
</dbReference>
<dbReference type="InterPro" id="IPR036615">
    <property type="entry name" value="Mur_ligase_C_dom_sf"/>
</dbReference>
<feature type="domain" description="Mur ligase N-terminal catalytic" evidence="17">
    <location>
        <begin position="23"/>
        <end position="98"/>
    </location>
</feature>
<dbReference type="InterPro" id="IPR005761">
    <property type="entry name" value="UDP-N-AcMur-Glu-dNH2Pim_ligase"/>
</dbReference>
<dbReference type="RefSeq" id="WP_166505250.1">
    <property type="nucleotide sequence ID" value="NZ_LN650648.1"/>
</dbReference>
<dbReference type="Gene3D" id="3.40.1190.10">
    <property type="entry name" value="Mur-like, catalytic domain"/>
    <property type="match status" value="1"/>
</dbReference>
<dbReference type="InterPro" id="IPR035911">
    <property type="entry name" value="MurE/MurF_N"/>
</dbReference>
<dbReference type="InterPro" id="IPR004101">
    <property type="entry name" value="Mur_ligase_C"/>
</dbReference>
<dbReference type="EC" id="6.3.2.13" evidence="10 15"/>
<dbReference type="GO" id="GO:0009252">
    <property type="term" value="P:peptidoglycan biosynthetic process"/>
    <property type="evidence" value="ECO:0007669"/>
    <property type="project" value="UniProtKB-UniRule"/>
</dbReference>
<dbReference type="SUPFAM" id="SSF53623">
    <property type="entry name" value="MurD-like peptide ligases, catalytic domain"/>
    <property type="match status" value="1"/>
</dbReference>
<organism evidence="20 21">
    <name type="scientific">Romboutsia hominis</name>
    <dbReference type="NCBI Taxonomy" id="1507512"/>
    <lineage>
        <taxon>Bacteria</taxon>
        <taxon>Bacillati</taxon>
        <taxon>Bacillota</taxon>
        <taxon>Clostridia</taxon>
        <taxon>Peptostreptococcales</taxon>
        <taxon>Peptostreptococcaceae</taxon>
        <taxon>Romboutsia</taxon>
    </lineage>
</organism>
<comment type="similarity">
    <text evidence="2 15">Belongs to the MurCDEF family. MurE subfamily.</text>
</comment>
<evidence type="ECO:0000313" key="21">
    <source>
        <dbReference type="Proteomes" id="UP000245695"/>
    </source>
</evidence>
<evidence type="ECO:0000256" key="2">
    <source>
        <dbReference type="ARBA" id="ARBA00005898"/>
    </source>
</evidence>
<evidence type="ECO:0000256" key="4">
    <source>
        <dbReference type="ARBA" id="ARBA00022960"/>
    </source>
</evidence>
<feature type="binding site" evidence="15">
    <location>
        <position position="30"/>
    </location>
    <ligand>
        <name>UDP-N-acetyl-alpha-D-muramoyl-L-alanyl-D-glutamate</name>
        <dbReference type="ChEBI" id="CHEBI:83900"/>
    </ligand>
</feature>
<keyword evidence="6 15" id="KW-0131">Cell cycle</keyword>
<dbReference type="UniPathway" id="UPA00219"/>
<feature type="binding site" evidence="15">
    <location>
        <position position="381"/>
    </location>
    <ligand>
        <name>meso-2,6-diaminopimelate</name>
        <dbReference type="ChEBI" id="CHEBI:57791"/>
    </ligand>
</feature>
<dbReference type="HAMAP" id="MF_00208">
    <property type="entry name" value="MurE"/>
    <property type="match status" value="1"/>
</dbReference>
<dbReference type="InterPro" id="IPR036565">
    <property type="entry name" value="Mur-like_cat_sf"/>
</dbReference>
<sequence>MRLDKILENVDTLNIYGDKNIDIDNIYYDSREVTKNSLFICIKGYNTNGHLYIENAIKSGAKAFLIEEDINIDNMDKYTFIKVSNTKDVMAKIASNFYNEPSTKLDVIGITGTNGKTSVSTLLKEILNKVNKCGLIGTIEIDNSKEKIIPKNTTPESLDLQKSFNDMLKNNCKYCAMEVSSHALSLGRVKDTSFLMGLFTNLTEEHLDFHKNIEDYRNSKEKLFYMTTKANIINIDDEHGKIILNNIKNLDIPVYTYAINEHADFMASDIILEKDHIEYKVKTPTYEDYIYVNIPGKFSVYNTLGIISICYILDIDINIVKEVFRNTKGIKGRFESIKNNKKLNVIVDYAHTPDALENILKASKEFTKGKVITVFGCGGDRDRLKRPIMGKIAQEYSDVAIITSDNPRCEDPHKIINDILKGINIKKDNYIIIEDRKEAIYKAIDMANDKDLVIIAGKGHEDYQIIGKKKHPFDDTKVALEAINLK</sequence>
<reference evidence="20 21" key="1">
    <citation type="submission" date="2014-09" db="EMBL/GenBank/DDBJ databases">
        <authorList>
            <person name="Hornung B.V."/>
        </authorList>
    </citation>
    <scope>NUCLEOTIDE SEQUENCE [LARGE SCALE GENOMIC DNA]</scope>
    <source>
        <strain evidence="20 21">FRIFI</strain>
    </source>
</reference>
<keyword evidence="15" id="KW-0460">Magnesium</keyword>